<sequence>MTAAMVMSPGMEFGSRCSGTESNNGNFRDAWVELKWRCEAESKRDGNAAERELQQQRCGSSGAAALPT</sequence>
<reference evidence="2 3" key="1">
    <citation type="submission" date="2019-09" db="EMBL/GenBank/DDBJ databases">
        <title>A chromosome-level genome assembly of the Chinese tupelo Nyssa sinensis.</title>
        <authorList>
            <person name="Yang X."/>
            <person name="Kang M."/>
            <person name="Yang Y."/>
            <person name="Xiong H."/>
            <person name="Wang M."/>
            <person name="Zhang Z."/>
            <person name="Wang Z."/>
            <person name="Wu H."/>
            <person name="Ma T."/>
            <person name="Liu J."/>
            <person name="Xi Z."/>
        </authorList>
    </citation>
    <scope>NUCLEOTIDE SEQUENCE [LARGE SCALE GENOMIC DNA]</scope>
    <source>
        <strain evidence="2">J267</strain>
        <tissue evidence="2">Leaf</tissue>
    </source>
</reference>
<accession>A0A5J5BF81</accession>
<evidence type="ECO:0000313" key="3">
    <source>
        <dbReference type="Proteomes" id="UP000325577"/>
    </source>
</evidence>
<evidence type="ECO:0000313" key="2">
    <source>
        <dbReference type="EMBL" id="KAA8541394.1"/>
    </source>
</evidence>
<protein>
    <submittedName>
        <fullName evidence="2">Uncharacterized protein</fullName>
    </submittedName>
</protein>
<gene>
    <name evidence="2" type="ORF">F0562_025357</name>
</gene>
<feature type="region of interest" description="Disordered" evidence="1">
    <location>
        <begin position="43"/>
        <end position="68"/>
    </location>
</feature>
<keyword evidence="3" id="KW-1185">Reference proteome</keyword>
<feature type="compositionally biased region" description="Basic and acidic residues" evidence="1">
    <location>
        <begin position="43"/>
        <end position="54"/>
    </location>
</feature>
<dbReference type="AlphaFoldDB" id="A0A5J5BF81"/>
<organism evidence="2 3">
    <name type="scientific">Nyssa sinensis</name>
    <dbReference type="NCBI Taxonomy" id="561372"/>
    <lineage>
        <taxon>Eukaryota</taxon>
        <taxon>Viridiplantae</taxon>
        <taxon>Streptophyta</taxon>
        <taxon>Embryophyta</taxon>
        <taxon>Tracheophyta</taxon>
        <taxon>Spermatophyta</taxon>
        <taxon>Magnoliopsida</taxon>
        <taxon>eudicotyledons</taxon>
        <taxon>Gunneridae</taxon>
        <taxon>Pentapetalae</taxon>
        <taxon>asterids</taxon>
        <taxon>Cornales</taxon>
        <taxon>Nyssaceae</taxon>
        <taxon>Nyssa</taxon>
    </lineage>
</organism>
<dbReference type="Proteomes" id="UP000325577">
    <property type="component" value="Linkage Group LG13"/>
</dbReference>
<dbReference type="EMBL" id="CM018036">
    <property type="protein sequence ID" value="KAA8541394.1"/>
    <property type="molecule type" value="Genomic_DNA"/>
</dbReference>
<proteinExistence type="predicted"/>
<evidence type="ECO:0000256" key="1">
    <source>
        <dbReference type="SAM" id="MobiDB-lite"/>
    </source>
</evidence>
<name>A0A5J5BF81_9ASTE</name>